<evidence type="ECO:0000256" key="2">
    <source>
        <dbReference type="SAM" id="Phobius"/>
    </source>
</evidence>
<feature type="transmembrane region" description="Helical" evidence="2">
    <location>
        <begin position="101"/>
        <end position="124"/>
    </location>
</feature>
<name>A0ABR1WW30_9PEZI</name>
<feature type="region of interest" description="Disordered" evidence="1">
    <location>
        <begin position="15"/>
        <end position="68"/>
    </location>
</feature>
<evidence type="ECO:0000313" key="4">
    <source>
        <dbReference type="Proteomes" id="UP001480595"/>
    </source>
</evidence>
<organism evidence="3 4">
    <name type="scientific">Apiospora phragmitis</name>
    <dbReference type="NCBI Taxonomy" id="2905665"/>
    <lineage>
        <taxon>Eukaryota</taxon>
        <taxon>Fungi</taxon>
        <taxon>Dikarya</taxon>
        <taxon>Ascomycota</taxon>
        <taxon>Pezizomycotina</taxon>
        <taxon>Sordariomycetes</taxon>
        <taxon>Xylariomycetidae</taxon>
        <taxon>Amphisphaeriales</taxon>
        <taxon>Apiosporaceae</taxon>
        <taxon>Apiospora</taxon>
    </lineage>
</organism>
<gene>
    <name evidence="3" type="ORF">PG994_002342</name>
</gene>
<dbReference type="RefSeq" id="XP_066721892.1">
    <property type="nucleotide sequence ID" value="XM_066853751.1"/>
</dbReference>
<feature type="transmembrane region" description="Helical" evidence="2">
    <location>
        <begin position="170"/>
        <end position="191"/>
    </location>
</feature>
<evidence type="ECO:0000256" key="1">
    <source>
        <dbReference type="SAM" id="MobiDB-lite"/>
    </source>
</evidence>
<dbReference type="Proteomes" id="UP001480595">
    <property type="component" value="Unassembled WGS sequence"/>
</dbReference>
<keyword evidence="2" id="KW-0812">Transmembrane</keyword>
<comment type="caution">
    <text evidence="3">The sequence shown here is derived from an EMBL/GenBank/DDBJ whole genome shotgun (WGS) entry which is preliminary data.</text>
</comment>
<evidence type="ECO:0000313" key="3">
    <source>
        <dbReference type="EMBL" id="KAK8087368.1"/>
    </source>
</evidence>
<keyword evidence="4" id="KW-1185">Reference proteome</keyword>
<reference evidence="3 4" key="1">
    <citation type="submission" date="2023-01" db="EMBL/GenBank/DDBJ databases">
        <title>Analysis of 21 Apiospora genomes using comparative genomics revels a genus with tremendous synthesis potential of carbohydrate active enzymes and secondary metabolites.</title>
        <authorList>
            <person name="Sorensen T."/>
        </authorList>
    </citation>
    <scope>NUCLEOTIDE SEQUENCE [LARGE SCALE GENOMIC DNA]</scope>
    <source>
        <strain evidence="3 4">CBS 135458</strain>
    </source>
</reference>
<proteinExistence type="predicted"/>
<sequence>MAKYLGLKSQPVHKDLIPADVEDPPTQRQHPSSGMPGNVRNIHDYPTSGGRSTSSLPPRPAGQGVSWQQRNCPNARFCWPFDWASWTLDTGGDGAALLHRVCMWITLATRTALAVFSLVFLFVGFQIGSFVINVIIAVLGFFFIAWCLARIGDAVGERRVMGALVGRWHFDFFLIGSAAVHIIMIATVFVYKSRVGFLVDSDIRCGLDRGLGTGGDLVRLSVSDHPVTVWYR</sequence>
<feature type="transmembrane region" description="Helical" evidence="2">
    <location>
        <begin position="130"/>
        <end position="149"/>
    </location>
</feature>
<keyword evidence="2" id="KW-0472">Membrane</keyword>
<protein>
    <submittedName>
        <fullName evidence="3">Uncharacterized protein</fullName>
    </submittedName>
</protein>
<keyword evidence="2" id="KW-1133">Transmembrane helix</keyword>
<dbReference type="GeneID" id="92086814"/>
<dbReference type="EMBL" id="JAQQWL010000002">
    <property type="protein sequence ID" value="KAK8087368.1"/>
    <property type="molecule type" value="Genomic_DNA"/>
</dbReference>
<accession>A0ABR1WW30</accession>